<dbReference type="EMBL" id="BORP01000002">
    <property type="protein sequence ID" value="GIO27058.1"/>
    <property type="molecule type" value="Genomic_DNA"/>
</dbReference>
<dbReference type="Gene3D" id="3.40.50.1820">
    <property type="entry name" value="alpha/beta hydrolase"/>
    <property type="match status" value="1"/>
</dbReference>
<proteinExistence type="predicted"/>
<reference evidence="1" key="1">
    <citation type="submission" date="2021-03" db="EMBL/GenBank/DDBJ databases">
        <title>Antimicrobial resistance genes in bacteria isolated from Japanese honey, and their potential for conferring macrolide and lincosamide resistance in the American foulbrood pathogen Paenibacillus larvae.</title>
        <authorList>
            <person name="Okamoto M."/>
            <person name="Kumagai M."/>
            <person name="Kanamori H."/>
            <person name="Takamatsu D."/>
        </authorList>
    </citation>
    <scope>NUCLEOTIDE SEQUENCE</scope>
    <source>
        <strain evidence="1">J43TS3</strain>
    </source>
</reference>
<dbReference type="AlphaFoldDB" id="A0A920C6X4"/>
<gene>
    <name evidence="1" type="ORF">J43TS3_16690</name>
</gene>
<keyword evidence="2" id="KW-1185">Reference proteome</keyword>
<evidence type="ECO:0000313" key="2">
    <source>
        <dbReference type="Proteomes" id="UP000676917"/>
    </source>
</evidence>
<sequence>MTRRFSICALFVFFSIFFTIPGSISALEKNILTTELADPTPVKQAEPNFMVSGKANNGNNEVPGEWYIGETPPNLITNSPILLFVPGLNNVAQIFWEDNDMYQTAYNAGYQTTFVQLYDAGGASADMWENGQLLADKIKEISNHFGGRPITVVAYSKGGVDTQTALTYYGAWQYVDNVITLSSPHHGSQLADLAYSSSAGWLARLIGATGDGTFSMQMGYMADYRNQTDIQPKAYYNNYYTLGGTSWGSVFSSTWFGGIYLSQYGPNDGVVTTVSSQLPHGQVLAIDNWNHTSVRTGTTFPIFQNYLSDNDYFHSSFQEPIHSKVSPSFNQWVDGGPLTANKQAAISFVVEDGVQELNLNMMTSTERMKLKLVSPTGDEVAPKFQVNKVEEGVFKGAIQTKITLKVPQDGKWNLYVTAEQEDAYLFVATYDELQPKLVQSKKFTLNKSSLLYQIDGNPKAVREGSLQATYKITQSSDPTISQSVTTSGKNNSLSQSITFPNRDEVYNITIEIDGITKNGIPFKRTLIDSVYVE</sequence>
<dbReference type="Proteomes" id="UP000676917">
    <property type="component" value="Unassembled WGS sequence"/>
</dbReference>
<dbReference type="InterPro" id="IPR029058">
    <property type="entry name" value="AB_hydrolase_fold"/>
</dbReference>
<dbReference type="RefSeq" id="WP_212920538.1">
    <property type="nucleotide sequence ID" value="NZ_BORP01000002.1"/>
</dbReference>
<name>A0A920C6X4_9BACI</name>
<protein>
    <recommendedName>
        <fullName evidence="3">Triacylglycerol lipase</fullName>
    </recommendedName>
</protein>
<evidence type="ECO:0000313" key="1">
    <source>
        <dbReference type="EMBL" id="GIO27058.1"/>
    </source>
</evidence>
<comment type="caution">
    <text evidence="1">The sequence shown here is derived from an EMBL/GenBank/DDBJ whole genome shotgun (WGS) entry which is preliminary data.</text>
</comment>
<organism evidence="1 2">
    <name type="scientific">Ornithinibacillus bavariensis</name>
    <dbReference type="NCBI Taxonomy" id="545502"/>
    <lineage>
        <taxon>Bacteria</taxon>
        <taxon>Bacillati</taxon>
        <taxon>Bacillota</taxon>
        <taxon>Bacilli</taxon>
        <taxon>Bacillales</taxon>
        <taxon>Bacillaceae</taxon>
        <taxon>Ornithinibacillus</taxon>
    </lineage>
</organism>
<evidence type="ECO:0008006" key="3">
    <source>
        <dbReference type="Google" id="ProtNLM"/>
    </source>
</evidence>
<accession>A0A920C6X4</accession>
<dbReference type="SUPFAM" id="SSF53474">
    <property type="entry name" value="alpha/beta-Hydrolases"/>
    <property type="match status" value="1"/>
</dbReference>